<comment type="caution">
    <text evidence="1">The sequence shown here is derived from an EMBL/GenBank/DDBJ whole genome shotgun (WGS) entry which is preliminary data.</text>
</comment>
<organism evidence="1">
    <name type="scientific">Geoglobus ahangari</name>
    <dbReference type="NCBI Taxonomy" id="113653"/>
    <lineage>
        <taxon>Archaea</taxon>
        <taxon>Methanobacteriati</taxon>
        <taxon>Methanobacteriota</taxon>
        <taxon>Archaeoglobi</taxon>
        <taxon>Archaeoglobales</taxon>
        <taxon>Archaeoglobaceae</taxon>
        <taxon>Geoglobus</taxon>
    </lineage>
</organism>
<dbReference type="EMBL" id="DRUC01000112">
    <property type="protein sequence ID" value="HHF48906.1"/>
    <property type="molecule type" value="Genomic_DNA"/>
</dbReference>
<protein>
    <submittedName>
        <fullName evidence="1">Uncharacterized protein</fullName>
    </submittedName>
</protein>
<dbReference type="AlphaFoldDB" id="A0A7C3YPT6"/>
<reference evidence="1" key="1">
    <citation type="journal article" date="2020" name="mSystems">
        <title>Genome- and Community-Level Interaction Insights into Carbon Utilization and Element Cycling Functions of Hydrothermarchaeota in Hydrothermal Sediment.</title>
        <authorList>
            <person name="Zhou Z."/>
            <person name="Liu Y."/>
            <person name="Xu W."/>
            <person name="Pan J."/>
            <person name="Luo Z.H."/>
            <person name="Li M."/>
        </authorList>
    </citation>
    <scope>NUCLEOTIDE SEQUENCE [LARGE SCALE GENOMIC DNA]</scope>
    <source>
        <strain evidence="2">SpSt-10</strain>
        <strain evidence="1">SpSt-97</strain>
    </source>
</reference>
<gene>
    <name evidence="2" type="ORF">ENL48_07325</name>
    <name evidence="1" type="ORF">ENX77_03540</name>
</gene>
<evidence type="ECO:0000313" key="1">
    <source>
        <dbReference type="EMBL" id="HGE66185.1"/>
    </source>
</evidence>
<accession>A0A7C3YPT6</accession>
<evidence type="ECO:0000313" key="2">
    <source>
        <dbReference type="EMBL" id="HHF48906.1"/>
    </source>
</evidence>
<proteinExistence type="predicted"/>
<dbReference type="EMBL" id="DTPI01000023">
    <property type="protein sequence ID" value="HGE66185.1"/>
    <property type="molecule type" value="Genomic_DNA"/>
</dbReference>
<name>A0A7C3YPT6_9EURY</name>
<sequence>MKKKVDELKIDLRRNLCTIGGPVASNITAIGMGYCLNDPSKYNTDLPYIFDLTLGGKLRGKTLNQIRKESASKEYNWWIIDSSNRKPKYIPEQSYFKYRETRYRVDYGMIIVKYHPVEELREKGKKLLILAGCHGEGTLACVEALRNVEILRQIKSKREGSEEFQAIIKAEISGYRRIDAQKFLQKYRKYLKKIKIN</sequence>